<feature type="region of interest" description="Disordered" evidence="3">
    <location>
        <begin position="18"/>
        <end position="49"/>
    </location>
</feature>
<dbReference type="InterPro" id="IPR027417">
    <property type="entry name" value="P-loop_NTPase"/>
</dbReference>
<accession>A0AAD2CXU2</accession>
<dbReference type="GO" id="GO:0016887">
    <property type="term" value="F:ATP hydrolysis activity"/>
    <property type="evidence" value="ECO:0007669"/>
    <property type="project" value="InterPro"/>
</dbReference>
<evidence type="ECO:0000256" key="4">
    <source>
        <dbReference type="SAM" id="SignalP"/>
    </source>
</evidence>
<protein>
    <recommendedName>
        <fullName evidence="5">AAA+ ATPase domain-containing protein</fullName>
    </recommendedName>
</protein>
<dbReference type="GO" id="GO:0005524">
    <property type="term" value="F:ATP binding"/>
    <property type="evidence" value="ECO:0007669"/>
    <property type="project" value="UniProtKB-KW"/>
</dbReference>
<name>A0AAD2CXU2_9STRA</name>
<feature type="compositionally biased region" description="Acidic residues" evidence="3">
    <location>
        <begin position="520"/>
        <end position="539"/>
    </location>
</feature>
<dbReference type="SMART" id="SM00382">
    <property type="entry name" value="AAA"/>
    <property type="match status" value="1"/>
</dbReference>
<dbReference type="Proteomes" id="UP001295423">
    <property type="component" value="Unassembled WGS sequence"/>
</dbReference>
<dbReference type="AlphaFoldDB" id="A0AAD2CXU2"/>
<dbReference type="GO" id="GO:0005741">
    <property type="term" value="C:mitochondrial outer membrane"/>
    <property type="evidence" value="ECO:0007669"/>
    <property type="project" value="TreeGrafter"/>
</dbReference>
<dbReference type="EMBL" id="CAKOGP040001668">
    <property type="protein sequence ID" value="CAJ1946221.1"/>
    <property type="molecule type" value="Genomic_DNA"/>
</dbReference>
<feature type="region of interest" description="Disordered" evidence="3">
    <location>
        <begin position="517"/>
        <end position="539"/>
    </location>
</feature>
<keyword evidence="1" id="KW-0547">Nucleotide-binding</keyword>
<dbReference type="Gene3D" id="1.10.8.60">
    <property type="match status" value="1"/>
</dbReference>
<organism evidence="6 7">
    <name type="scientific">Cylindrotheca closterium</name>
    <dbReference type="NCBI Taxonomy" id="2856"/>
    <lineage>
        <taxon>Eukaryota</taxon>
        <taxon>Sar</taxon>
        <taxon>Stramenopiles</taxon>
        <taxon>Ochrophyta</taxon>
        <taxon>Bacillariophyta</taxon>
        <taxon>Bacillariophyceae</taxon>
        <taxon>Bacillariophycidae</taxon>
        <taxon>Bacillariales</taxon>
        <taxon>Bacillariaceae</taxon>
        <taxon>Cylindrotheca</taxon>
    </lineage>
</organism>
<dbReference type="InterPro" id="IPR003593">
    <property type="entry name" value="AAA+_ATPase"/>
</dbReference>
<feature type="signal peptide" evidence="4">
    <location>
        <begin position="1"/>
        <end position="17"/>
    </location>
</feature>
<reference evidence="6" key="1">
    <citation type="submission" date="2023-08" db="EMBL/GenBank/DDBJ databases">
        <authorList>
            <person name="Audoor S."/>
            <person name="Bilcke G."/>
        </authorList>
    </citation>
    <scope>NUCLEOTIDE SEQUENCE</scope>
</reference>
<evidence type="ECO:0000256" key="3">
    <source>
        <dbReference type="SAM" id="MobiDB-lite"/>
    </source>
</evidence>
<feature type="chain" id="PRO_5042175399" description="AAA+ ATPase domain-containing protein" evidence="4">
    <location>
        <begin position="18"/>
        <end position="539"/>
    </location>
</feature>
<dbReference type="SUPFAM" id="SSF52540">
    <property type="entry name" value="P-loop containing nucleoside triphosphate hydrolases"/>
    <property type="match status" value="1"/>
</dbReference>
<feature type="compositionally biased region" description="Low complexity" evidence="3">
    <location>
        <begin position="18"/>
        <end position="38"/>
    </location>
</feature>
<dbReference type="Pfam" id="PF00004">
    <property type="entry name" value="AAA"/>
    <property type="match status" value="1"/>
</dbReference>
<gene>
    <name evidence="6" type="ORF">CYCCA115_LOCUS10362</name>
</gene>
<evidence type="ECO:0000256" key="2">
    <source>
        <dbReference type="ARBA" id="ARBA00022840"/>
    </source>
</evidence>
<feature type="domain" description="AAA+ ATPase" evidence="5">
    <location>
        <begin position="235"/>
        <end position="373"/>
    </location>
</feature>
<proteinExistence type="predicted"/>
<dbReference type="InterPro" id="IPR051701">
    <property type="entry name" value="Mito_OM_Translocase_MSP1"/>
</dbReference>
<dbReference type="Gene3D" id="3.40.50.300">
    <property type="entry name" value="P-loop containing nucleotide triphosphate hydrolases"/>
    <property type="match status" value="1"/>
</dbReference>
<evidence type="ECO:0000313" key="7">
    <source>
        <dbReference type="Proteomes" id="UP001295423"/>
    </source>
</evidence>
<keyword evidence="2" id="KW-0067">ATP-binding</keyword>
<sequence length="539" mass="60748">MKASLLLLLVLAHTSLSTTNGSSSRESPPRVSRQSSSVQREKEQNNNALQLPTLRWKRPKWLSNRRFGFVKDGDFSAAASKAMTYCQYGVIAYLVAALCKDLVSTIRDLNNEFSSNSQNALSRSEVKDLIAWIEKSQVAITPKPPLSLPWLASIALNLYEQAGLSIQQLEHIVMQLTVDQANMLHDCLLQSDRKTTFDSVGGLGAIKQNINDWVSFNARAQRGAVTPYDSFVKSGRQGLALWGPPGCGKSLLMKAITNKSNLPTLVVTPSLMQKKYYGESTMRVRSLFSLVSLLGPCIVVLDELDGLFKLRNSEEIEVSRDMKTEWLQWWDGVASDQINNPKVMFIGATNRPWDCDPAVWRRLPQRHYVGVPTYDDRLDLFLKWMVGHKLPPIEREVLEYFAGQTEGYIPSDLYHILQSACRKGPMERLDETLTMIDVQKALVEVPPTRFTMDYVKQVEGFLSPHVPQQHQNAQGVSTDPNGGSYFETPAGTYYQFQIPVEPSNVMNEMLWNENQNDFASDSEDFDSDDFITDSDIDEL</sequence>
<dbReference type="PANTHER" id="PTHR45644">
    <property type="entry name" value="AAA ATPASE, PUTATIVE (AFU_ORTHOLOGUE AFUA_2G12920)-RELATED-RELATED"/>
    <property type="match status" value="1"/>
</dbReference>
<keyword evidence="4" id="KW-0732">Signal</keyword>
<evidence type="ECO:0000256" key="1">
    <source>
        <dbReference type="ARBA" id="ARBA00022741"/>
    </source>
</evidence>
<keyword evidence="7" id="KW-1185">Reference proteome</keyword>
<evidence type="ECO:0000259" key="5">
    <source>
        <dbReference type="SMART" id="SM00382"/>
    </source>
</evidence>
<evidence type="ECO:0000313" key="6">
    <source>
        <dbReference type="EMBL" id="CAJ1946221.1"/>
    </source>
</evidence>
<comment type="caution">
    <text evidence="6">The sequence shown here is derived from an EMBL/GenBank/DDBJ whole genome shotgun (WGS) entry which is preliminary data.</text>
</comment>
<dbReference type="InterPro" id="IPR003959">
    <property type="entry name" value="ATPase_AAA_core"/>
</dbReference>